<reference evidence="1 2" key="1">
    <citation type="journal article" date="2018" name="Evol. Lett.">
        <title>Horizontal gene cluster transfer increased hallucinogenic mushroom diversity.</title>
        <authorList>
            <person name="Reynolds H.T."/>
            <person name="Vijayakumar V."/>
            <person name="Gluck-Thaler E."/>
            <person name="Korotkin H.B."/>
            <person name="Matheny P.B."/>
            <person name="Slot J.C."/>
        </authorList>
    </citation>
    <scope>NUCLEOTIDE SEQUENCE [LARGE SCALE GENOMIC DNA]</scope>
    <source>
        <strain evidence="1 2">SRW20</strain>
    </source>
</reference>
<proteinExistence type="predicted"/>
<keyword evidence="2" id="KW-1185">Reference proteome</keyword>
<organism evidence="1 2">
    <name type="scientific">Gymnopilus dilepis</name>
    <dbReference type="NCBI Taxonomy" id="231916"/>
    <lineage>
        <taxon>Eukaryota</taxon>
        <taxon>Fungi</taxon>
        <taxon>Dikarya</taxon>
        <taxon>Basidiomycota</taxon>
        <taxon>Agaricomycotina</taxon>
        <taxon>Agaricomycetes</taxon>
        <taxon>Agaricomycetidae</taxon>
        <taxon>Agaricales</taxon>
        <taxon>Agaricineae</taxon>
        <taxon>Hymenogastraceae</taxon>
        <taxon>Gymnopilus</taxon>
    </lineage>
</organism>
<evidence type="ECO:0000313" key="1">
    <source>
        <dbReference type="EMBL" id="PPQ79919.1"/>
    </source>
</evidence>
<evidence type="ECO:0008006" key="3">
    <source>
        <dbReference type="Google" id="ProtNLM"/>
    </source>
</evidence>
<dbReference type="Proteomes" id="UP000284706">
    <property type="component" value="Unassembled WGS sequence"/>
</dbReference>
<accession>A0A409WN43</accession>
<sequence>MPVFSRAYAYLFPVELWRECCLLLTRHDLKSMAQTCRFFHSLCLPFIFSQISTSFSIDSHEQFDDENPWCLLQSAKAADSLLGIAASKQHAASVRKYSFHCSVTTISRSDYYRYVGYSPFNKDIDVNSWAKGKTDLFIRTFTACLPNFINLREITVSASRSVLDKRVLEAIAALPQGRLECIIFRHIRFGAHVLKHRIRVKKCIFDNPYSDVDLRKSAKALDILSAQDIEELYSNTGSYTPKVFRALEQRGPCPKLTHVSVVLFDVGPSVAGFYSFLAACPNLKKISVALNPRVRSLIGILARNRPAREFDDFPPLSPKAAPNLTSFLGPPCIAVALVPGRPVKSIVLSANIPSSGRILHETAASFAQNASVTTQSLGRVFASVARSTANITDLSVMYLDWCRPEHMALLAEFFPKVRRLTLNLPAAEAHLTLEELFDTDTSQSRCLPKGKSAESGRTSNSQVGNVLSLASIHSTCMVCLLIHAFPFLPSAEHISDSAALDGLERR</sequence>
<protein>
    <recommendedName>
        <fullName evidence="3">F-box domain-containing protein</fullName>
    </recommendedName>
</protein>
<dbReference type="STRING" id="231916.A0A409WN43"/>
<gene>
    <name evidence="1" type="ORF">CVT26_004179</name>
</gene>
<dbReference type="EMBL" id="NHYE01004981">
    <property type="protein sequence ID" value="PPQ79919.1"/>
    <property type="molecule type" value="Genomic_DNA"/>
</dbReference>
<comment type="caution">
    <text evidence="1">The sequence shown here is derived from an EMBL/GenBank/DDBJ whole genome shotgun (WGS) entry which is preliminary data.</text>
</comment>
<dbReference type="AlphaFoldDB" id="A0A409WN43"/>
<dbReference type="InParanoid" id="A0A409WN43"/>
<evidence type="ECO:0000313" key="2">
    <source>
        <dbReference type="Proteomes" id="UP000284706"/>
    </source>
</evidence>
<name>A0A409WN43_9AGAR</name>
<dbReference type="CDD" id="cd09917">
    <property type="entry name" value="F-box_SF"/>
    <property type="match status" value="1"/>
</dbReference>
<dbReference type="OrthoDB" id="3190489at2759"/>